<keyword evidence="8" id="KW-0862">Zinc</keyword>
<dbReference type="PROSITE" id="PS50003">
    <property type="entry name" value="PH_DOMAIN"/>
    <property type="match status" value="1"/>
</dbReference>
<evidence type="ECO:0000259" key="13">
    <source>
        <dbReference type="PROSITE" id="PS50003"/>
    </source>
</evidence>
<organism evidence="16 17">
    <name type="scientific">Sander lucioperca</name>
    <name type="common">Pike-perch</name>
    <name type="synonym">Perca lucioperca</name>
    <dbReference type="NCBI Taxonomy" id="283035"/>
    <lineage>
        <taxon>Eukaryota</taxon>
        <taxon>Metazoa</taxon>
        <taxon>Chordata</taxon>
        <taxon>Craniata</taxon>
        <taxon>Vertebrata</taxon>
        <taxon>Euteleostomi</taxon>
        <taxon>Actinopterygii</taxon>
        <taxon>Neopterygii</taxon>
        <taxon>Teleostei</taxon>
        <taxon>Neoteleostei</taxon>
        <taxon>Acanthomorphata</taxon>
        <taxon>Eupercaria</taxon>
        <taxon>Perciformes</taxon>
        <taxon>Percoidei</taxon>
        <taxon>Percidae</taxon>
        <taxon>Luciopercinae</taxon>
        <taxon>Sander</taxon>
    </lineage>
</organism>
<dbReference type="Pfam" id="PF00169">
    <property type="entry name" value="PH"/>
    <property type="match status" value="1"/>
</dbReference>
<keyword evidence="12" id="KW-0732">Signal</keyword>
<sequence>MCYLIAFVDVCSLMLLHCSAVLAPLDDCDITHGVGCLDDVEREDGSSHELLDNPDSSEQNGKIPNRDSGIDSPSCAAEGEVFPNEDAIDEEDHYDSVTETESVSCCVTLGNKRDSTQDEDSDLDEGSSGEIHSLTDTQTGYLTDTQKLLNIAKELLQTEEAYVKRLNLLDQVFCTKLTEAGIPQEVITGIFSNISSIYCFHDKFLLPELQTRITGEWDSNPRIGDILQKLAPFMKMYGEYVKNFDRAMDLVNTWTQRSSQFKSVVQNIQKQDVCGNLTLQHHMLEPVQRIPRYELLLKDYLKKLPDDALDRKDAEKALELISTAANHSNAAIRKMEKMHKLLEVYERLGGEEDIVNPANELIKEGHIKKMSAKNGTAQDRYLYLFNNMVLYCVPKLRLMGQKFSVRERIDIAGMEVQENVKQNLPHTFAIIGKQRSLELQARTAEEKEDWIQVILATIERHKQNSETFNKAFNSSFSREDDHPPESPVKFCCSDGKSHHYKSSRKKDKEKQTCKGCNESFNFTKRKHHCKSCGAAICAKCSKTLDNKTSRVCPECFEASLSLETLCISEQKRKAAPEVRHALEDKQNTHTN</sequence>
<feature type="region of interest" description="Disordered" evidence="11">
    <location>
        <begin position="45"/>
        <end position="74"/>
    </location>
</feature>
<dbReference type="Gene3D" id="2.30.29.30">
    <property type="entry name" value="Pleckstrin-homology domain (PH domain)/Phosphotyrosine-binding domain (PTB)"/>
    <property type="match status" value="1"/>
</dbReference>
<dbReference type="SUPFAM" id="SSF57903">
    <property type="entry name" value="FYVE/PHD zinc finger"/>
    <property type="match status" value="1"/>
</dbReference>
<dbReference type="GO" id="GO:0008270">
    <property type="term" value="F:zinc ion binding"/>
    <property type="evidence" value="ECO:0007669"/>
    <property type="project" value="UniProtKB-KW"/>
</dbReference>
<evidence type="ECO:0000256" key="5">
    <source>
        <dbReference type="ARBA" id="ARBA00022723"/>
    </source>
</evidence>
<dbReference type="InterPro" id="IPR000306">
    <property type="entry name" value="Znf_FYVE"/>
</dbReference>
<dbReference type="GO" id="GO:0005856">
    <property type="term" value="C:cytoskeleton"/>
    <property type="evidence" value="ECO:0007669"/>
    <property type="project" value="UniProtKB-SubCell"/>
</dbReference>
<dbReference type="PANTHER" id="PTHR12673">
    <property type="entry name" value="FACIOGENITAL DYSPLASIA PROTEIN"/>
    <property type="match status" value="1"/>
</dbReference>
<keyword evidence="6" id="KW-0677">Repeat</keyword>
<dbReference type="Pfam" id="PF00621">
    <property type="entry name" value="RhoGEF"/>
    <property type="match status" value="1"/>
</dbReference>
<evidence type="ECO:0000256" key="4">
    <source>
        <dbReference type="ARBA" id="ARBA00022658"/>
    </source>
</evidence>
<dbReference type="CDD" id="cd13387">
    <property type="entry name" value="PH1_FGD3"/>
    <property type="match status" value="1"/>
</dbReference>
<dbReference type="SUPFAM" id="SSF48065">
    <property type="entry name" value="DBL homology domain (DH-domain)"/>
    <property type="match status" value="1"/>
</dbReference>
<dbReference type="PROSITE" id="PS50178">
    <property type="entry name" value="ZF_FYVE"/>
    <property type="match status" value="1"/>
</dbReference>
<evidence type="ECO:0000256" key="11">
    <source>
        <dbReference type="SAM" id="MobiDB-lite"/>
    </source>
</evidence>
<gene>
    <name evidence="16" type="primary">fgd</name>
</gene>
<dbReference type="SMART" id="SM00064">
    <property type="entry name" value="FYVE"/>
    <property type="match status" value="1"/>
</dbReference>
<dbReference type="AlphaFoldDB" id="A0A8D0CNF2"/>
<reference evidence="16" key="2">
    <citation type="submission" date="2025-09" db="UniProtKB">
        <authorList>
            <consortium name="Ensembl"/>
        </authorList>
    </citation>
    <scope>IDENTIFICATION</scope>
</reference>
<keyword evidence="7 10" id="KW-0863">Zinc-finger</keyword>
<evidence type="ECO:0000313" key="16">
    <source>
        <dbReference type="Ensembl" id="ENSSLUP00000003416.1"/>
    </source>
</evidence>
<evidence type="ECO:0000256" key="12">
    <source>
        <dbReference type="SAM" id="SignalP"/>
    </source>
</evidence>
<dbReference type="Pfam" id="PF01363">
    <property type="entry name" value="FYVE"/>
    <property type="match status" value="1"/>
</dbReference>
<dbReference type="SUPFAM" id="SSF50729">
    <property type="entry name" value="PH domain-like"/>
    <property type="match status" value="1"/>
</dbReference>
<evidence type="ECO:0000256" key="1">
    <source>
        <dbReference type="ARBA" id="ARBA00004245"/>
    </source>
</evidence>
<dbReference type="GO" id="GO:0046847">
    <property type="term" value="P:filopodium assembly"/>
    <property type="evidence" value="ECO:0007669"/>
    <property type="project" value="TreeGrafter"/>
</dbReference>
<dbReference type="FunFam" id="1.20.900.10:FF:000013">
    <property type="entry name" value="FYVE, RhoGEF and PH domain-containing protein 4"/>
    <property type="match status" value="1"/>
</dbReference>
<feature type="compositionally biased region" description="Acidic residues" evidence="11">
    <location>
        <begin position="117"/>
        <end position="127"/>
    </location>
</feature>
<evidence type="ECO:0000256" key="3">
    <source>
        <dbReference type="ARBA" id="ARBA00022553"/>
    </source>
</evidence>
<dbReference type="PROSITE" id="PS50010">
    <property type="entry name" value="DH_2"/>
    <property type="match status" value="1"/>
</dbReference>
<feature type="domain" description="FYVE-type" evidence="15">
    <location>
        <begin position="507"/>
        <end position="560"/>
    </location>
</feature>
<feature type="domain" description="DH" evidence="14">
    <location>
        <begin position="147"/>
        <end position="331"/>
    </location>
</feature>
<evidence type="ECO:0000256" key="8">
    <source>
        <dbReference type="ARBA" id="ARBA00022833"/>
    </source>
</evidence>
<dbReference type="GO" id="GO:0007010">
    <property type="term" value="P:cytoskeleton organization"/>
    <property type="evidence" value="ECO:0007669"/>
    <property type="project" value="TreeGrafter"/>
</dbReference>
<dbReference type="InterPro" id="IPR013083">
    <property type="entry name" value="Znf_RING/FYVE/PHD"/>
</dbReference>
<dbReference type="Ensembl" id="ENSSLUT00000003526.1">
    <property type="protein sequence ID" value="ENSSLUP00000003416.1"/>
    <property type="gene ID" value="ENSSLUG00000001463.1"/>
</dbReference>
<feature type="domain" description="PH" evidence="13">
    <location>
        <begin position="360"/>
        <end position="459"/>
    </location>
</feature>
<keyword evidence="17" id="KW-1185">Reference proteome</keyword>
<dbReference type="InterPro" id="IPR001849">
    <property type="entry name" value="PH_domain"/>
</dbReference>
<keyword evidence="9" id="KW-0206">Cytoskeleton</keyword>
<dbReference type="GeneTree" id="ENSGT00940000159438"/>
<reference evidence="16" key="1">
    <citation type="submission" date="2025-08" db="UniProtKB">
        <authorList>
            <consortium name="Ensembl"/>
        </authorList>
    </citation>
    <scope>IDENTIFICATION</scope>
</reference>
<evidence type="ECO:0000256" key="10">
    <source>
        <dbReference type="PROSITE-ProRule" id="PRU00091"/>
    </source>
</evidence>
<evidence type="ECO:0000256" key="7">
    <source>
        <dbReference type="ARBA" id="ARBA00022771"/>
    </source>
</evidence>
<name>A0A8D0CNF2_SANLU</name>
<evidence type="ECO:0000256" key="6">
    <source>
        <dbReference type="ARBA" id="ARBA00022737"/>
    </source>
</evidence>
<dbReference type="InterPro" id="IPR011993">
    <property type="entry name" value="PH-like_dom_sf"/>
</dbReference>
<dbReference type="CDD" id="cd00160">
    <property type="entry name" value="RhoGEF"/>
    <property type="match status" value="1"/>
</dbReference>
<dbReference type="PANTHER" id="PTHR12673:SF14">
    <property type="entry name" value="FYVE, RHOGEF AND PH DOMAIN-CONTAINING PROTEIN 3"/>
    <property type="match status" value="1"/>
</dbReference>
<keyword evidence="5" id="KW-0479">Metal-binding</keyword>
<evidence type="ECO:0000313" key="17">
    <source>
        <dbReference type="Proteomes" id="UP000694568"/>
    </source>
</evidence>
<keyword evidence="2" id="KW-0963">Cytoplasm</keyword>
<evidence type="ECO:0000259" key="15">
    <source>
        <dbReference type="PROSITE" id="PS50178"/>
    </source>
</evidence>
<feature type="signal peptide" evidence="12">
    <location>
        <begin position="1"/>
        <end position="20"/>
    </location>
</feature>
<dbReference type="Proteomes" id="UP000694568">
    <property type="component" value="Unplaced"/>
</dbReference>
<evidence type="ECO:0000259" key="14">
    <source>
        <dbReference type="PROSITE" id="PS50010"/>
    </source>
</evidence>
<dbReference type="GO" id="GO:0005737">
    <property type="term" value="C:cytoplasm"/>
    <property type="evidence" value="ECO:0007669"/>
    <property type="project" value="TreeGrafter"/>
</dbReference>
<proteinExistence type="predicted"/>
<dbReference type="Gene3D" id="3.30.40.10">
    <property type="entry name" value="Zinc/RING finger domain, C3HC4 (zinc finger)"/>
    <property type="match status" value="1"/>
</dbReference>
<comment type="subcellular location">
    <subcellularLocation>
        <location evidence="1">Cytoplasm</location>
        <location evidence="1">Cytoskeleton</location>
    </subcellularLocation>
</comment>
<dbReference type="GO" id="GO:0005085">
    <property type="term" value="F:guanyl-nucleotide exchange factor activity"/>
    <property type="evidence" value="ECO:0007669"/>
    <property type="project" value="UniProtKB-KW"/>
</dbReference>
<feature type="chain" id="PRO_5034848999" evidence="12">
    <location>
        <begin position="21"/>
        <end position="591"/>
    </location>
</feature>
<accession>A0A8D0CNF2</accession>
<dbReference type="InterPro" id="IPR017455">
    <property type="entry name" value="Znf_FYVE-rel"/>
</dbReference>
<evidence type="ECO:0000256" key="9">
    <source>
        <dbReference type="ARBA" id="ARBA00023212"/>
    </source>
</evidence>
<dbReference type="SMART" id="SM00325">
    <property type="entry name" value="RhoGEF"/>
    <property type="match status" value="1"/>
</dbReference>
<dbReference type="InterPro" id="IPR051092">
    <property type="entry name" value="FYVE_RhoGEF_PH"/>
</dbReference>
<dbReference type="Gene3D" id="1.20.900.10">
    <property type="entry name" value="Dbl homology (DH) domain"/>
    <property type="match status" value="1"/>
</dbReference>
<dbReference type="InterPro" id="IPR035899">
    <property type="entry name" value="DBL_dom_sf"/>
</dbReference>
<protein>
    <submittedName>
        <fullName evidence="16">FYVE, RhoGEF and PH domain-containing protein 3-like</fullName>
    </submittedName>
</protein>
<keyword evidence="4" id="KW-0344">Guanine-nucleotide releasing factor</keyword>
<dbReference type="SMART" id="SM00233">
    <property type="entry name" value="PH"/>
    <property type="match status" value="1"/>
</dbReference>
<keyword evidence="3" id="KW-0597">Phosphoprotein</keyword>
<dbReference type="InterPro" id="IPR000219">
    <property type="entry name" value="DH_dom"/>
</dbReference>
<dbReference type="InterPro" id="IPR011011">
    <property type="entry name" value="Znf_FYVE_PHD"/>
</dbReference>
<feature type="region of interest" description="Disordered" evidence="11">
    <location>
        <begin position="111"/>
        <end position="137"/>
    </location>
</feature>
<evidence type="ECO:0000256" key="2">
    <source>
        <dbReference type="ARBA" id="ARBA00022490"/>
    </source>
</evidence>